<dbReference type="Proteomes" id="UP000634136">
    <property type="component" value="Unassembled WGS sequence"/>
</dbReference>
<evidence type="ECO:0000313" key="1">
    <source>
        <dbReference type="EMBL" id="KAF7804525.1"/>
    </source>
</evidence>
<organism evidence="1 2">
    <name type="scientific">Senna tora</name>
    <dbReference type="NCBI Taxonomy" id="362788"/>
    <lineage>
        <taxon>Eukaryota</taxon>
        <taxon>Viridiplantae</taxon>
        <taxon>Streptophyta</taxon>
        <taxon>Embryophyta</taxon>
        <taxon>Tracheophyta</taxon>
        <taxon>Spermatophyta</taxon>
        <taxon>Magnoliopsida</taxon>
        <taxon>eudicotyledons</taxon>
        <taxon>Gunneridae</taxon>
        <taxon>Pentapetalae</taxon>
        <taxon>rosids</taxon>
        <taxon>fabids</taxon>
        <taxon>Fabales</taxon>
        <taxon>Fabaceae</taxon>
        <taxon>Caesalpinioideae</taxon>
        <taxon>Cassia clade</taxon>
        <taxon>Senna</taxon>
    </lineage>
</organism>
<proteinExistence type="predicted"/>
<protein>
    <submittedName>
        <fullName evidence="1">Uncharacterized protein</fullName>
    </submittedName>
</protein>
<accession>A0A834SLJ2</accession>
<gene>
    <name evidence="1" type="ORF">G2W53_043636</name>
</gene>
<keyword evidence="2" id="KW-1185">Reference proteome</keyword>
<sequence length="56" mass="6285">MTFSTAYGYCQLQATVSFSFSHTQSLLLKRFKGREGEGRPKKVISHSHDCSLMSVT</sequence>
<evidence type="ECO:0000313" key="2">
    <source>
        <dbReference type="Proteomes" id="UP000634136"/>
    </source>
</evidence>
<dbReference type="EMBL" id="JAAIUW010000013">
    <property type="protein sequence ID" value="KAF7804525.1"/>
    <property type="molecule type" value="Genomic_DNA"/>
</dbReference>
<comment type="caution">
    <text evidence="1">The sequence shown here is derived from an EMBL/GenBank/DDBJ whole genome shotgun (WGS) entry which is preliminary data.</text>
</comment>
<dbReference type="AlphaFoldDB" id="A0A834SLJ2"/>
<name>A0A834SLJ2_9FABA</name>
<reference evidence="1" key="1">
    <citation type="submission" date="2020-09" db="EMBL/GenBank/DDBJ databases">
        <title>Genome-Enabled Discovery of Anthraquinone Biosynthesis in Senna tora.</title>
        <authorList>
            <person name="Kang S.-H."/>
            <person name="Pandey R.P."/>
            <person name="Lee C.-M."/>
            <person name="Sim J.-S."/>
            <person name="Jeong J.-T."/>
            <person name="Choi B.-S."/>
            <person name="Jung M."/>
            <person name="Ginzburg D."/>
            <person name="Zhao K."/>
            <person name="Won S.Y."/>
            <person name="Oh T.-J."/>
            <person name="Yu Y."/>
            <person name="Kim N.-H."/>
            <person name="Lee O.R."/>
            <person name="Lee T.-H."/>
            <person name="Bashyal P."/>
            <person name="Kim T.-S."/>
            <person name="Lee W.-H."/>
            <person name="Kawkins C."/>
            <person name="Kim C.-K."/>
            <person name="Kim J.S."/>
            <person name="Ahn B.O."/>
            <person name="Rhee S.Y."/>
            <person name="Sohng J.K."/>
        </authorList>
    </citation>
    <scope>NUCLEOTIDE SEQUENCE</scope>
    <source>
        <tissue evidence="1">Leaf</tissue>
    </source>
</reference>